<feature type="domain" description="Glycosyl transferase family 28 C-terminal" evidence="2">
    <location>
        <begin position="153"/>
        <end position="254"/>
    </location>
</feature>
<dbReference type="GO" id="GO:0016758">
    <property type="term" value="F:hexosyltransferase activity"/>
    <property type="evidence" value="ECO:0007669"/>
    <property type="project" value="InterPro"/>
</dbReference>
<organism evidence="3 4">
    <name type="scientific">Candidatus Methanoperedens nitratireducens</name>
    <dbReference type="NCBI Taxonomy" id="1392998"/>
    <lineage>
        <taxon>Archaea</taxon>
        <taxon>Methanobacteriati</taxon>
        <taxon>Methanobacteriota</taxon>
        <taxon>Stenosarchaea group</taxon>
        <taxon>Methanomicrobia</taxon>
        <taxon>Methanosarcinales</taxon>
        <taxon>ANME-2 cluster</taxon>
        <taxon>Candidatus Methanoperedentaceae</taxon>
        <taxon>Candidatus Methanoperedens</taxon>
    </lineage>
</organism>
<evidence type="ECO:0000313" key="4">
    <source>
        <dbReference type="Proteomes" id="UP000050360"/>
    </source>
</evidence>
<dbReference type="SUPFAM" id="SSF53756">
    <property type="entry name" value="UDP-Glycosyltransferase/glycogen phosphorylase"/>
    <property type="match status" value="1"/>
</dbReference>
<comment type="caution">
    <text evidence="3">The sequence shown here is derived from an EMBL/GenBank/DDBJ whole genome shotgun (WGS) entry which is preliminary data.</text>
</comment>
<dbReference type="Pfam" id="PF04101">
    <property type="entry name" value="Glyco_tran_28_C"/>
    <property type="match status" value="1"/>
</dbReference>
<reference evidence="3 4" key="1">
    <citation type="submission" date="2015-09" db="EMBL/GenBank/DDBJ databases">
        <title>A metagenomics-based metabolic model of nitrate-dependent anaerobic oxidation of methane by Methanoperedens-like archaea.</title>
        <authorList>
            <person name="Arshad A."/>
            <person name="Speth D.R."/>
            <person name="De Graaf R.M."/>
            <person name="Op Den Camp H.J."/>
            <person name="Jetten M.S."/>
            <person name="Welte C.U."/>
        </authorList>
    </citation>
    <scope>NUCLEOTIDE SEQUENCE [LARGE SCALE GENOMIC DNA]</scope>
</reference>
<evidence type="ECO:0000313" key="3">
    <source>
        <dbReference type="EMBL" id="KPQ43747.1"/>
    </source>
</evidence>
<sequence length="283" mass="31556">MVHNIYFSICGEGYGHSSRDMAIAAKLKSSGANVLMGSYGYALDRLKKSFDCIKIEKEFEMTAKDGAFDLKATISQSTNSVLHYSRIISREKKIMEDFSATCMVADGRGASVFAAFKLGLPCIIISNQTSIESFFKESKFLLNLIGLIFAKFKSDNIPKNTTVVGFCEDPSPYIAAAELVIAQAGHSTAMEILTLGKPALIIPIKDHVEQEYNAKRMKELGMCETLDYESFNGEILYEKIKLLLNENRFKEKAKLFSDNAREMKGSQRAADIILELSNRIQSY</sequence>
<keyword evidence="3" id="KW-0808">Transferase</keyword>
<accession>A0A0P8AH44</accession>
<gene>
    <name evidence="3" type="ORF">MPEBLZ_01688</name>
</gene>
<dbReference type="InterPro" id="IPR007235">
    <property type="entry name" value="Glyco_trans_28_C"/>
</dbReference>
<protein>
    <submittedName>
        <fullName evidence="3">Glycosyltransferase</fullName>
    </submittedName>
</protein>
<evidence type="ECO:0000256" key="1">
    <source>
        <dbReference type="ARBA" id="ARBA00006962"/>
    </source>
</evidence>
<name>A0A0P8AH44_9EURY</name>
<dbReference type="PANTHER" id="PTHR21015:SF22">
    <property type="entry name" value="GLYCOSYLTRANSFERASE"/>
    <property type="match status" value="1"/>
</dbReference>
<evidence type="ECO:0000259" key="2">
    <source>
        <dbReference type="Pfam" id="PF04101"/>
    </source>
</evidence>
<dbReference type="Proteomes" id="UP000050360">
    <property type="component" value="Unassembled WGS sequence"/>
</dbReference>
<dbReference type="AlphaFoldDB" id="A0A0P8AH44"/>
<dbReference type="Gene3D" id="3.40.50.2000">
    <property type="entry name" value="Glycogen Phosphorylase B"/>
    <property type="match status" value="1"/>
</dbReference>
<dbReference type="EMBL" id="LKCM01000129">
    <property type="protein sequence ID" value="KPQ43747.1"/>
    <property type="molecule type" value="Genomic_DNA"/>
</dbReference>
<dbReference type="Pfam" id="PF13528">
    <property type="entry name" value="Glyco_trans_1_3"/>
    <property type="match status" value="1"/>
</dbReference>
<dbReference type="PANTHER" id="PTHR21015">
    <property type="entry name" value="UDP-N-ACETYLGLUCOSAMINE--N-ACETYLMURAMYL-(PENTAPEPTIDE) PYROPHOSPHORYL-UNDECAPRENOL N-ACETYLGLUCOSAMINE TRANSFERASE 1"/>
    <property type="match status" value="1"/>
</dbReference>
<proteinExistence type="inferred from homology"/>
<comment type="similarity">
    <text evidence="1">Belongs to the glycosyltransferase 28 family.</text>
</comment>